<name>A0A1H9RHV6_9ACTN</name>
<evidence type="ECO:0000256" key="5">
    <source>
        <dbReference type="ARBA" id="ARBA00022801"/>
    </source>
</evidence>
<dbReference type="SUPFAM" id="SSF51445">
    <property type="entry name" value="(Trans)glycosidases"/>
    <property type="match status" value="1"/>
</dbReference>
<dbReference type="PANTHER" id="PTHR46323">
    <property type="entry name" value="BETA-GALACTOSIDASE"/>
    <property type="match status" value="1"/>
</dbReference>
<dbReference type="InterPro" id="IPR023230">
    <property type="entry name" value="Glyco_hydro_2_CS"/>
</dbReference>
<dbReference type="Gene3D" id="2.60.120.260">
    <property type="entry name" value="Galactose-binding domain-like"/>
    <property type="match status" value="1"/>
</dbReference>
<dbReference type="SMART" id="SM01038">
    <property type="entry name" value="Bgal_small_N"/>
    <property type="match status" value="1"/>
</dbReference>
<dbReference type="RefSeq" id="WP_091968635.1">
    <property type="nucleotide sequence ID" value="NZ_FOGZ01000007.1"/>
</dbReference>
<dbReference type="InterPro" id="IPR014718">
    <property type="entry name" value="GH-type_carb-bd"/>
</dbReference>
<proteinExistence type="inferred from homology"/>
<organism evidence="9 10">
    <name type="scientific">Propionibacterium cyclohexanicum</name>
    <dbReference type="NCBI Taxonomy" id="64702"/>
    <lineage>
        <taxon>Bacteria</taxon>
        <taxon>Bacillati</taxon>
        <taxon>Actinomycetota</taxon>
        <taxon>Actinomycetes</taxon>
        <taxon>Propionibacteriales</taxon>
        <taxon>Propionibacteriaceae</taxon>
        <taxon>Propionibacterium</taxon>
    </lineage>
</organism>
<keyword evidence="6" id="KW-0326">Glycosidase</keyword>
<dbReference type="PROSITE" id="PS00608">
    <property type="entry name" value="GLYCOSYL_HYDROL_F2_2"/>
    <property type="match status" value="1"/>
</dbReference>
<dbReference type="GO" id="GO:0030246">
    <property type="term" value="F:carbohydrate binding"/>
    <property type="evidence" value="ECO:0007669"/>
    <property type="project" value="InterPro"/>
</dbReference>
<dbReference type="SUPFAM" id="SSF49303">
    <property type="entry name" value="beta-Galactosidase/glucuronidase domain"/>
    <property type="match status" value="1"/>
</dbReference>
<evidence type="ECO:0000256" key="6">
    <source>
        <dbReference type="ARBA" id="ARBA00023295"/>
    </source>
</evidence>
<dbReference type="OrthoDB" id="9762066at2"/>
<reference evidence="9 10" key="1">
    <citation type="submission" date="2016-10" db="EMBL/GenBank/DDBJ databases">
        <authorList>
            <person name="de Groot N.N."/>
        </authorList>
    </citation>
    <scope>NUCLEOTIDE SEQUENCE [LARGE SCALE GENOMIC DNA]</scope>
    <source>
        <strain evidence="9 10">DSM 16859</strain>
    </source>
</reference>
<feature type="domain" description="Beta galactosidase small chain/" evidence="8">
    <location>
        <begin position="763"/>
        <end position="1050"/>
    </location>
</feature>
<comment type="similarity">
    <text evidence="2">Belongs to the glycosyl hydrolase 2 family.</text>
</comment>
<keyword evidence="5" id="KW-0378">Hydrolase</keyword>
<dbReference type="PROSITE" id="PS00719">
    <property type="entry name" value="GLYCOSYL_HYDROL_F2_1"/>
    <property type="match status" value="1"/>
</dbReference>
<dbReference type="PRINTS" id="PR00132">
    <property type="entry name" value="GLHYDRLASE2"/>
</dbReference>
<gene>
    <name evidence="9" type="ORF">SAMN05443377_10793</name>
</gene>
<dbReference type="InterPro" id="IPR006101">
    <property type="entry name" value="Glyco_hydro_2"/>
</dbReference>
<accession>A0A1H9RHV6</accession>
<dbReference type="GO" id="GO:0005990">
    <property type="term" value="P:lactose catabolic process"/>
    <property type="evidence" value="ECO:0007669"/>
    <property type="project" value="TreeGrafter"/>
</dbReference>
<dbReference type="Gene3D" id="3.20.20.80">
    <property type="entry name" value="Glycosidases"/>
    <property type="match status" value="1"/>
</dbReference>
<dbReference type="EMBL" id="FOGZ01000007">
    <property type="protein sequence ID" value="SER72390.1"/>
    <property type="molecule type" value="Genomic_DNA"/>
</dbReference>
<dbReference type="InterPro" id="IPR017853">
    <property type="entry name" value="GH"/>
</dbReference>
<protein>
    <recommendedName>
        <fullName evidence="4">Beta-galactosidase</fullName>
        <ecNumber evidence="3">3.2.1.23</ecNumber>
    </recommendedName>
    <alternativeName>
        <fullName evidence="7">Lactase</fullName>
    </alternativeName>
</protein>
<dbReference type="Pfam" id="PF02837">
    <property type="entry name" value="Glyco_hydro_2_N"/>
    <property type="match status" value="1"/>
</dbReference>
<evidence type="ECO:0000313" key="10">
    <source>
        <dbReference type="Proteomes" id="UP000198815"/>
    </source>
</evidence>
<evidence type="ECO:0000256" key="3">
    <source>
        <dbReference type="ARBA" id="ARBA00012756"/>
    </source>
</evidence>
<dbReference type="Gene3D" id="2.70.98.10">
    <property type="match status" value="1"/>
</dbReference>
<dbReference type="InterPro" id="IPR004199">
    <property type="entry name" value="B-gal_small/dom_5"/>
</dbReference>
<dbReference type="InterPro" id="IPR008979">
    <property type="entry name" value="Galactose-bd-like_sf"/>
</dbReference>
<dbReference type="SUPFAM" id="SSF49785">
    <property type="entry name" value="Galactose-binding domain-like"/>
    <property type="match status" value="1"/>
</dbReference>
<dbReference type="InterPro" id="IPR011013">
    <property type="entry name" value="Gal_mutarotase_sf_dom"/>
</dbReference>
<evidence type="ECO:0000256" key="2">
    <source>
        <dbReference type="ARBA" id="ARBA00007401"/>
    </source>
</evidence>
<dbReference type="EC" id="3.2.1.23" evidence="3"/>
<dbReference type="InterPro" id="IPR013783">
    <property type="entry name" value="Ig-like_fold"/>
</dbReference>
<evidence type="ECO:0000259" key="8">
    <source>
        <dbReference type="SMART" id="SM01038"/>
    </source>
</evidence>
<sequence>MAGHEQPWTLPTVPTPDRGRVCAPRSWLHSDAAHIDLSGQWRFLLHERADEGTDRELPAVADPALGDADLDALGWQHIEVPSSWVLDHFGRQLGDHGHPAYTNVQYPFPLDPPHVPDENPTGDHRRTFDLPADWGEGGHDLLRLLGAESIAQIWLNGTWIGLTQGSRLTHEFDVTGLLRAHGNVLSIRVSQWSPGSYLEDQDEWWLPGLFRTVELLKRPEGGLDDVFVVADFDPHTRTGSLAVQLDAEPDAYPVRLSIPELGVDQLIESACSSVALSVGPVEPWSAERPRLYELTVRCAGETLTLRTGFRHVEIADGVLRVNGAKITLQGVNRHEVNRHLGRCFDEQWVRDDLALMKSFNVNAIRTSHYPPHPRVIELADEMGFWVVLENDLETHGFELSGWKDNPTDEPMWREALLDRQRRTVERDKNHPSVIVWSLGNEAHTGRNLAEAAQWVRQRDPSRPIHYEGDYEGRYSDFYSRMYPSVREVAEFLRGSHSPLAPHRSVHGVPVPDAAAIAHKPFFLCEYAHAMGTGPGNISAYIEQMSDEHHAGGCVWEWRDHALDRRLDDGRLTLGYGGDFGEAVHDGTFVCDGLVDADSRPSSGLVAWANAVAPVFARSDDQGRVQVHCRRDLEALDGLLLAWQVVTPSAARTGEVRLPSLSPGTVVDIDAPGLRTALGALGASGGEPRAVTVAVLDPHTPGISAREPREIGPDGRALLPGVGESDGQGRRVLSIRQHLAEGPRKPLARRVVEPIGDDAPWDGRFGPLRFDPAHGTLRGLGEWDTGPLSPQIWRAPTDNDEGFFGESSWLTDPGDSLEADRGDAAISSASRWRAARLHMLTERLVEVRHCGDELAVRLRGGVPSHDLVLDTQLRYRLDGEAVHVWASLVPSGAGWPLVVPRLGLSWRLPVGDWTATWFGTGPTENYVDMAEGVRVGRFRADWQELWAPTIRPQEAGNRQGLRELELSCEGRSLRLSTQAEAQFGHPSFSLSGWSAVELSQTAHHDELGEPSGLWLNLDAVQHGIGSRSCGPDVLPYHSARPRAACVSFTLRLG</sequence>
<dbReference type="AlphaFoldDB" id="A0A1H9RHV6"/>
<dbReference type="InterPro" id="IPR006104">
    <property type="entry name" value="Glyco_hydro_2_N"/>
</dbReference>
<dbReference type="PANTHER" id="PTHR46323:SF2">
    <property type="entry name" value="BETA-GALACTOSIDASE"/>
    <property type="match status" value="1"/>
</dbReference>
<dbReference type="STRING" id="64702.SAMN05443377_10793"/>
<dbReference type="InterPro" id="IPR023232">
    <property type="entry name" value="Glyco_hydro_2_AS"/>
</dbReference>
<comment type="catalytic activity">
    <reaction evidence="1">
        <text>Hydrolysis of terminal non-reducing beta-D-galactose residues in beta-D-galactosides.</text>
        <dbReference type="EC" id="3.2.1.23"/>
    </reaction>
</comment>
<dbReference type="Gene3D" id="2.60.40.10">
    <property type="entry name" value="Immunoglobulins"/>
    <property type="match status" value="1"/>
</dbReference>
<dbReference type="InterPro" id="IPR050347">
    <property type="entry name" value="Bact_Beta-galactosidase"/>
</dbReference>
<dbReference type="InterPro" id="IPR036156">
    <property type="entry name" value="Beta-gal/glucu_dom_sf"/>
</dbReference>
<dbReference type="Proteomes" id="UP000198815">
    <property type="component" value="Unassembled WGS sequence"/>
</dbReference>
<dbReference type="GO" id="GO:0009341">
    <property type="term" value="C:beta-galactosidase complex"/>
    <property type="evidence" value="ECO:0007669"/>
    <property type="project" value="InterPro"/>
</dbReference>
<dbReference type="GO" id="GO:0004565">
    <property type="term" value="F:beta-galactosidase activity"/>
    <property type="evidence" value="ECO:0007669"/>
    <property type="project" value="UniProtKB-EC"/>
</dbReference>
<evidence type="ECO:0000256" key="7">
    <source>
        <dbReference type="ARBA" id="ARBA00032230"/>
    </source>
</evidence>
<dbReference type="SUPFAM" id="SSF74650">
    <property type="entry name" value="Galactose mutarotase-like"/>
    <property type="match status" value="1"/>
</dbReference>
<dbReference type="Pfam" id="PF02836">
    <property type="entry name" value="Glyco_hydro_2_C"/>
    <property type="match status" value="1"/>
</dbReference>
<evidence type="ECO:0000256" key="4">
    <source>
        <dbReference type="ARBA" id="ARBA00013303"/>
    </source>
</evidence>
<dbReference type="InterPro" id="IPR006103">
    <property type="entry name" value="Glyco_hydro_2_cat"/>
</dbReference>
<keyword evidence="10" id="KW-1185">Reference proteome</keyword>
<evidence type="ECO:0000313" key="9">
    <source>
        <dbReference type="EMBL" id="SER72390.1"/>
    </source>
</evidence>
<dbReference type="Pfam" id="PF02929">
    <property type="entry name" value="Bgal_small_N"/>
    <property type="match status" value="1"/>
</dbReference>
<evidence type="ECO:0000256" key="1">
    <source>
        <dbReference type="ARBA" id="ARBA00001412"/>
    </source>
</evidence>